<keyword evidence="2" id="KW-1185">Reference proteome</keyword>
<accession>A0ABR6MV10</accession>
<organism evidence="1 2">
    <name type="scientific">Deinococcus metallilatus</name>
    <dbReference type="NCBI Taxonomy" id="1211322"/>
    <lineage>
        <taxon>Bacteria</taxon>
        <taxon>Thermotogati</taxon>
        <taxon>Deinococcota</taxon>
        <taxon>Deinococci</taxon>
        <taxon>Deinococcales</taxon>
        <taxon>Deinococcaceae</taxon>
        <taxon>Deinococcus</taxon>
    </lineage>
</organism>
<protein>
    <submittedName>
        <fullName evidence="1">Uncharacterized protein</fullName>
    </submittedName>
</protein>
<proteinExistence type="predicted"/>
<gene>
    <name evidence="1" type="ORF">HNQ10_002594</name>
</gene>
<evidence type="ECO:0000313" key="2">
    <source>
        <dbReference type="Proteomes" id="UP000536909"/>
    </source>
</evidence>
<name>A0ABR6MV10_9DEIO</name>
<dbReference type="Proteomes" id="UP000536909">
    <property type="component" value="Unassembled WGS sequence"/>
</dbReference>
<evidence type="ECO:0000313" key="1">
    <source>
        <dbReference type="EMBL" id="MBB5295755.1"/>
    </source>
</evidence>
<comment type="caution">
    <text evidence="1">The sequence shown here is derived from an EMBL/GenBank/DDBJ whole genome shotgun (WGS) entry which is preliminary data.</text>
</comment>
<sequence length="171" mass="17956">MSQPSDVPPHLPQSAELLGAIQAWQRGELPREASVGPLILLGSEQGALVRELIQALLQHVPAGQPAGAGERTTDDWRAELLACRARAWASPDSAGLLVGPTVLILTDGDQGALLSPAGTRRLTGSLSASLLLLCQTIVMADSALDGQELGRLRQQRIESTSTSLSEIKPVS</sequence>
<reference evidence="1 2" key="1">
    <citation type="submission" date="2020-08" db="EMBL/GenBank/DDBJ databases">
        <title>Genomic Encyclopedia of Type Strains, Phase IV (KMG-IV): sequencing the most valuable type-strain genomes for metagenomic binning, comparative biology and taxonomic classification.</title>
        <authorList>
            <person name="Goeker M."/>
        </authorList>
    </citation>
    <scope>NUCLEOTIDE SEQUENCE [LARGE SCALE GENOMIC DNA]</scope>
    <source>
        <strain evidence="1 2">DSM 105434</strain>
    </source>
</reference>
<dbReference type="EMBL" id="JACHFV010000008">
    <property type="protein sequence ID" value="MBB5295755.1"/>
    <property type="molecule type" value="Genomic_DNA"/>
</dbReference>
<dbReference type="RefSeq" id="WP_146719866.1">
    <property type="nucleotide sequence ID" value="NZ_BSUI01000005.1"/>
</dbReference>